<keyword evidence="2" id="KW-1185">Reference proteome</keyword>
<evidence type="ECO:0000313" key="1">
    <source>
        <dbReference type="EMBL" id="KAL1596708.1"/>
    </source>
</evidence>
<dbReference type="InterPro" id="IPR021986">
    <property type="entry name" value="Spherulin4"/>
</dbReference>
<dbReference type="EMBL" id="JAKIXB020000028">
    <property type="protein sequence ID" value="KAL1596708.1"/>
    <property type="molecule type" value="Genomic_DNA"/>
</dbReference>
<organism evidence="1 2">
    <name type="scientific">Nothophoma quercina</name>
    <dbReference type="NCBI Taxonomy" id="749835"/>
    <lineage>
        <taxon>Eukaryota</taxon>
        <taxon>Fungi</taxon>
        <taxon>Dikarya</taxon>
        <taxon>Ascomycota</taxon>
        <taxon>Pezizomycotina</taxon>
        <taxon>Dothideomycetes</taxon>
        <taxon>Pleosporomycetidae</taxon>
        <taxon>Pleosporales</taxon>
        <taxon>Pleosporineae</taxon>
        <taxon>Didymellaceae</taxon>
        <taxon>Nothophoma</taxon>
    </lineage>
</organism>
<name>A0ABR3QX14_9PLEO</name>
<dbReference type="Pfam" id="PF12138">
    <property type="entry name" value="Spherulin4"/>
    <property type="match status" value="1"/>
</dbReference>
<proteinExistence type="predicted"/>
<dbReference type="PANTHER" id="PTHR35040">
    <property type="match status" value="1"/>
</dbReference>
<accession>A0ABR3QX14</accession>
<sequence>MVQYANFLFPLYVYPLKDSVNQWEPLTSAAAQYPDITFTAVINPSTGPNSDANGCPNKDYVEGIASLNKYANIHTMGYVHTANQWNCGPDGNWICPCTAPAAEVKANITTYANWATKGCAGWSTPNPDIHIDSVFIDEAPGQDGGSCLSYMTDLTNHAKSSLTTATGGEVLFNAGAETELSYFDVADVIIILEDTQANYEAIPDIGVRNGNGKYYKKSSIIIHSASNATDIIQRDTSTVLGLDRDAFHSLFYTDRSTDQYAYFPYDWAEIIKEVNAVAQANKAILGA</sequence>
<gene>
    <name evidence="1" type="ORF">SLS59_007738</name>
</gene>
<protein>
    <submittedName>
        <fullName evidence="1">Uncharacterized protein</fullName>
    </submittedName>
</protein>
<evidence type="ECO:0000313" key="2">
    <source>
        <dbReference type="Proteomes" id="UP001521222"/>
    </source>
</evidence>
<dbReference type="PANTHER" id="PTHR35040:SF9">
    <property type="entry name" value="4-LIKE CELL SURFACE PROTEIN, PUTATIVE (AFU_ORTHOLOGUE AFUA_4G14080)-RELATED"/>
    <property type="match status" value="1"/>
</dbReference>
<comment type="caution">
    <text evidence="1">The sequence shown here is derived from an EMBL/GenBank/DDBJ whole genome shotgun (WGS) entry which is preliminary data.</text>
</comment>
<reference evidence="1 2" key="1">
    <citation type="submission" date="2024-02" db="EMBL/GenBank/DDBJ databases">
        <title>De novo assembly and annotation of 12 fungi associated with fruit tree decline syndrome in Ontario, Canada.</title>
        <authorList>
            <person name="Sulman M."/>
            <person name="Ellouze W."/>
            <person name="Ilyukhin E."/>
        </authorList>
    </citation>
    <scope>NUCLEOTIDE SEQUENCE [LARGE SCALE GENOMIC DNA]</scope>
    <source>
        <strain evidence="1 2">M97-236</strain>
    </source>
</reference>
<dbReference type="Proteomes" id="UP001521222">
    <property type="component" value="Unassembled WGS sequence"/>
</dbReference>